<feature type="chain" id="PRO_5011702936" evidence="1">
    <location>
        <begin position="23"/>
        <end position="283"/>
    </location>
</feature>
<dbReference type="STRING" id="1416801.SAMN05192553_101675"/>
<dbReference type="PROSITE" id="PS50983">
    <property type="entry name" value="FE_B12_PBP"/>
    <property type="match status" value="1"/>
</dbReference>
<keyword evidence="4" id="KW-1185">Reference proteome</keyword>
<dbReference type="Proteomes" id="UP000199403">
    <property type="component" value="Unassembled WGS sequence"/>
</dbReference>
<dbReference type="OrthoDB" id="9797736at2"/>
<feature type="domain" description="Fe/B12 periplasmic-binding" evidence="2">
    <location>
        <begin position="29"/>
        <end position="283"/>
    </location>
</feature>
<dbReference type="PANTHER" id="PTHR30535">
    <property type="entry name" value="VITAMIN B12-BINDING PROTEIN"/>
    <property type="match status" value="1"/>
</dbReference>
<dbReference type="InterPro" id="IPR002491">
    <property type="entry name" value="ABC_transptr_periplasmic_BD"/>
</dbReference>
<reference evidence="4" key="1">
    <citation type="submission" date="2016-10" db="EMBL/GenBank/DDBJ databases">
        <authorList>
            <person name="Varghese N."/>
            <person name="Submissions S."/>
        </authorList>
    </citation>
    <scope>NUCLEOTIDE SEQUENCE [LARGE SCALE GENOMIC DNA]</scope>
    <source>
        <strain evidence="4">IBRC-M 10761</strain>
    </source>
</reference>
<evidence type="ECO:0000313" key="4">
    <source>
        <dbReference type="Proteomes" id="UP000199403"/>
    </source>
</evidence>
<organism evidence="3 4">
    <name type="scientific">Cyclobacterium xiamenense</name>
    <dbReference type="NCBI Taxonomy" id="1297121"/>
    <lineage>
        <taxon>Bacteria</taxon>
        <taxon>Pseudomonadati</taxon>
        <taxon>Bacteroidota</taxon>
        <taxon>Cytophagia</taxon>
        <taxon>Cytophagales</taxon>
        <taxon>Cyclobacteriaceae</taxon>
        <taxon>Cyclobacterium</taxon>
    </lineage>
</organism>
<dbReference type="SUPFAM" id="SSF53807">
    <property type="entry name" value="Helical backbone' metal receptor"/>
    <property type="match status" value="1"/>
</dbReference>
<sequence>MKKPLLLPMLLIALLLSAHVQAFQSDKTSIITAGGTITEIVFELGFGSAIIATDITSTYPATMQQLPSIGYRNQIKAEGILALGPDLLLIETDYLNPDVVAQLKSAGLEIHQFDKPTDVSGTYRIIRELANFLEVPEKGKALTSQLDKDIEALDAYTAGLSKKPKMAFVMARGLENVFVAGEDTFAESLLQMAAIESVGKGFSDFIPLTPEALVSMNPEYLLFFESSLRSLGGKEAVKNIRGVEQTIAYNQNGILAFDGLYLSGFGPRVAKAALELAKSVNRN</sequence>
<accession>A0A1H6UIU0</accession>
<name>A0A1H6UIU0_9BACT</name>
<dbReference type="Pfam" id="PF01497">
    <property type="entry name" value="Peripla_BP_2"/>
    <property type="match status" value="1"/>
</dbReference>
<evidence type="ECO:0000256" key="1">
    <source>
        <dbReference type="SAM" id="SignalP"/>
    </source>
</evidence>
<evidence type="ECO:0000259" key="2">
    <source>
        <dbReference type="PROSITE" id="PS50983"/>
    </source>
</evidence>
<keyword evidence="1" id="KW-0732">Signal</keyword>
<feature type="signal peptide" evidence="1">
    <location>
        <begin position="1"/>
        <end position="22"/>
    </location>
</feature>
<dbReference type="PANTHER" id="PTHR30535:SF4">
    <property type="entry name" value="HEMIN-BINDING PERIPLASMIC PROTEIN HMUT"/>
    <property type="match status" value="1"/>
</dbReference>
<dbReference type="Gene3D" id="3.40.50.1980">
    <property type="entry name" value="Nitrogenase molybdenum iron protein domain"/>
    <property type="match status" value="2"/>
</dbReference>
<gene>
    <name evidence="3" type="ORF">SAMN05192553_101675</name>
</gene>
<dbReference type="EMBL" id="FNZH01000001">
    <property type="protein sequence ID" value="SEI88120.1"/>
    <property type="molecule type" value="Genomic_DNA"/>
</dbReference>
<dbReference type="InterPro" id="IPR050902">
    <property type="entry name" value="ABC_Transporter_SBP"/>
</dbReference>
<dbReference type="AlphaFoldDB" id="A0A1H6UIU0"/>
<proteinExistence type="predicted"/>
<evidence type="ECO:0000313" key="3">
    <source>
        <dbReference type="EMBL" id="SEI88120.1"/>
    </source>
</evidence>
<dbReference type="RefSeq" id="WP_092169428.1">
    <property type="nucleotide sequence ID" value="NZ_FNZH01000001.1"/>
</dbReference>
<protein>
    <submittedName>
        <fullName evidence="3">Iron complex transport system substrate-binding protein</fullName>
    </submittedName>
</protein>